<dbReference type="SUPFAM" id="SSF56935">
    <property type="entry name" value="Porins"/>
    <property type="match status" value="1"/>
</dbReference>
<dbReference type="EMBL" id="BNBA01000015">
    <property type="protein sequence ID" value="GHH54630.1"/>
    <property type="molecule type" value="Genomic_DNA"/>
</dbReference>
<keyword evidence="2 4" id="KW-0472">Membrane</keyword>
<dbReference type="InterPro" id="IPR010104">
    <property type="entry name" value="TonB_rcpt_bac"/>
</dbReference>
<dbReference type="Pfam" id="PF00593">
    <property type="entry name" value="TonB_dep_Rec_b-barrel"/>
    <property type="match status" value="1"/>
</dbReference>
<evidence type="ECO:0000256" key="4">
    <source>
        <dbReference type="RuleBase" id="RU003357"/>
    </source>
</evidence>
<dbReference type="Pfam" id="PF07715">
    <property type="entry name" value="Plug"/>
    <property type="match status" value="1"/>
</dbReference>
<dbReference type="PANTHER" id="PTHR40980:SF3">
    <property type="entry name" value="TONB-DEPENDENT RECEPTOR-LIKE BETA-BARREL DOMAIN-CONTAINING PROTEIN"/>
    <property type="match status" value="1"/>
</dbReference>
<organism evidence="8 9">
    <name type="scientific">Xanthomonas boreopolis</name>
    <dbReference type="NCBI Taxonomy" id="86183"/>
    <lineage>
        <taxon>Bacteria</taxon>
        <taxon>Pseudomonadati</taxon>
        <taxon>Pseudomonadota</taxon>
        <taxon>Gammaproteobacteria</taxon>
        <taxon>Lysobacterales</taxon>
        <taxon>Lysobacteraceae</taxon>
        <taxon>Xanthomonas</taxon>
    </lineage>
</organism>
<feature type="chain" id="PRO_5037403369" evidence="5">
    <location>
        <begin position="29"/>
        <end position="979"/>
    </location>
</feature>
<protein>
    <submittedName>
        <fullName evidence="8">TonB-dependent receptor</fullName>
    </submittedName>
</protein>
<keyword evidence="9" id="KW-1185">Reference proteome</keyword>
<accession>A0A919F8D1</accession>
<evidence type="ECO:0000259" key="6">
    <source>
        <dbReference type="Pfam" id="PF00593"/>
    </source>
</evidence>
<keyword evidence="5" id="KW-0732">Signal</keyword>
<feature type="domain" description="TonB-dependent receptor-like beta-barrel" evidence="6">
    <location>
        <begin position="439"/>
        <end position="936"/>
    </location>
</feature>
<dbReference type="Gene3D" id="2.40.170.20">
    <property type="entry name" value="TonB-dependent receptor, beta-barrel domain"/>
    <property type="match status" value="1"/>
</dbReference>
<dbReference type="GO" id="GO:0009279">
    <property type="term" value="C:cell outer membrane"/>
    <property type="evidence" value="ECO:0007669"/>
    <property type="project" value="UniProtKB-SubCell"/>
</dbReference>
<name>A0A919F8D1_9XANT</name>
<reference evidence="8" key="2">
    <citation type="submission" date="2020-09" db="EMBL/GenBank/DDBJ databases">
        <authorList>
            <person name="Sun Q."/>
            <person name="Ohkuma M."/>
        </authorList>
    </citation>
    <scope>NUCLEOTIDE SEQUENCE</scope>
    <source>
        <strain evidence="8">JCM 13306</strain>
    </source>
</reference>
<reference evidence="8" key="1">
    <citation type="journal article" date="2014" name="Int. J. Syst. Evol. Microbiol.">
        <title>Complete genome sequence of Corynebacterium casei LMG S-19264T (=DSM 44701T), isolated from a smear-ripened cheese.</title>
        <authorList>
            <consortium name="US DOE Joint Genome Institute (JGI-PGF)"/>
            <person name="Walter F."/>
            <person name="Albersmeier A."/>
            <person name="Kalinowski J."/>
            <person name="Ruckert C."/>
        </authorList>
    </citation>
    <scope>NUCLEOTIDE SEQUENCE</scope>
    <source>
        <strain evidence="8">JCM 13306</strain>
    </source>
</reference>
<feature type="domain" description="TonB-dependent receptor plug" evidence="7">
    <location>
        <begin position="67"/>
        <end position="178"/>
    </location>
</feature>
<comment type="caution">
    <text evidence="8">The sequence shown here is derived from an EMBL/GenBank/DDBJ whole genome shotgun (WGS) entry which is preliminary data.</text>
</comment>
<dbReference type="Proteomes" id="UP000623958">
    <property type="component" value="Unassembled WGS sequence"/>
</dbReference>
<proteinExistence type="inferred from homology"/>
<keyword evidence="4" id="KW-0798">TonB box</keyword>
<evidence type="ECO:0000256" key="3">
    <source>
        <dbReference type="ARBA" id="ARBA00023237"/>
    </source>
</evidence>
<dbReference type="Gene3D" id="2.170.130.10">
    <property type="entry name" value="TonB-dependent receptor, plug domain"/>
    <property type="match status" value="1"/>
</dbReference>
<keyword evidence="8" id="KW-0675">Receptor</keyword>
<comment type="similarity">
    <text evidence="4">Belongs to the TonB-dependent receptor family.</text>
</comment>
<feature type="signal peptide" evidence="5">
    <location>
        <begin position="1"/>
        <end position="28"/>
    </location>
</feature>
<dbReference type="InterPro" id="IPR012910">
    <property type="entry name" value="Plug_dom"/>
</dbReference>
<dbReference type="InterPro" id="IPR037066">
    <property type="entry name" value="Plug_dom_sf"/>
</dbReference>
<gene>
    <name evidence="8" type="primary">fhuA</name>
    <name evidence="8" type="ORF">GCM10009090_21870</name>
</gene>
<evidence type="ECO:0000256" key="5">
    <source>
        <dbReference type="SAM" id="SignalP"/>
    </source>
</evidence>
<evidence type="ECO:0000256" key="2">
    <source>
        <dbReference type="ARBA" id="ARBA00023136"/>
    </source>
</evidence>
<keyword evidence="3" id="KW-0998">Cell outer membrane</keyword>
<dbReference type="PANTHER" id="PTHR40980">
    <property type="entry name" value="PLUG DOMAIN-CONTAINING PROTEIN"/>
    <property type="match status" value="1"/>
</dbReference>
<evidence type="ECO:0000259" key="7">
    <source>
        <dbReference type="Pfam" id="PF07715"/>
    </source>
</evidence>
<evidence type="ECO:0000313" key="8">
    <source>
        <dbReference type="EMBL" id="GHH54630.1"/>
    </source>
</evidence>
<dbReference type="InterPro" id="IPR000531">
    <property type="entry name" value="Beta-barrel_TonB"/>
</dbReference>
<sequence>MRPRHAYLSQRTLLAAAIAMQLAMPAFAQQAGAQDDAGGGKKDEAVNLDTVEVRGVRASLIKSQVIKRDAAQIVDSVSAEDIGALPDRSVTETLQRVSGVTIDHFMARNDPDHFSAEGSGVMIRGMTQVRGELNGRDIFSANSGRGLSFEDVPAELMAGVDVYKNPSAEIIEGGLGGTVNLRTYKPFDFPGRKVAGTVDVNYGDMSKEKKPSGSFLFSDRWNTGIGEVGAMIDLAYSELATESDGIQVEPFYRFKRGDGQANTDAVLAGSGLDSVYVPGGVNWRRLDFERKRQGIAAAFQWRPNEDTEFYLQYLRSKYDMNWTEHASFFNDYTPDLRPATGTTYTYDANGVFVSGNPVSTSWRGEGGVTDGRLPESEAVKFVDDTRYATQKTVTQDISAGFKRYLTENDTVQFDAQLVQSKSDQLDFTVAQSIYLPSINFDLSGKYPQVDIANTDFTANRDNYYWFWAMDHLANNKGRELALRLDFEHQFDSAWLRTLRFGVRSTDRSQTNRSSAYNWQAISETWAAIPNADGTTSLAWLDQYMTDQSSLYNFSDFFNGKVSIPTNMWFPNVGMVKDYSGAAALIKPIVDARGSGWTPVQYLIGDVNRQHERTQAAYGVLYFGNDETRFPIDGNVGVRVVQTRGEADGWWQLPNVAGTSASEQWQQRYQGQYFENDGNNRYTDVLPSLNLRVKFTDSLQWRFAASKAIARPSFDDLKAYLRLAVTTDQETGEILTRTGDGSNPLLDPMRATQFDTALEWYFDDTDMLYVTAFYKDVKNYIAREVRTEVYDDAEWQVTRPYNMDNGKIKGVEFGYTQFFDSLPGWLSGFGVSGNYTYIDSEGSPLKLVTPVTKAPVDVMTTLPLEGLSKNSYNAALIYEKYRLSARLAYNWRSRYLLTTSDAATGLPTWSDDFGQLDASVFYGITKNIQIGLQANNLTDTVTKVLMGPSGYADGEIDKRLYTRGWFVNDRRYSLVLRANW</sequence>
<evidence type="ECO:0000256" key="1">
    <source>
        <dbReference type="ARBA" id="ARBA00004442"/>
    </source>
</evidence>
<dbReference type="NCBIfam" id="TIGR01782">
    <property type="entry name" value="TonB-Xanth-Caul"/>
    <property type="match status" value="1"/>
</dbReference>
<evidence type="ECO:0000313" key="9">
    <source>
        <dbReference type="Proteomes" id="UP000623958"/>
    </source>
</evidence>
<dbReference type="AlphaFoldDB" id="A0A919F8D1"/>
<dbReference type="InterPro" id="IPR036942">
    <property type="entry name" value="Beta-barrel_TonB_sf"/>
</dbReference>
<comment type="subcellular location">
    <subcellularLocation>
        <location evidence="1 4">Cell outer membrane</location>
    </subcellularLocation>
</comment>